<evidence type="ECO:0000313" key="2">
    <source>
        <dbReference type="Proteomes" id="UP000283530"/>
    </source>
</evidence>
<keyword evidence="2" id="KW-1185">Reference proteome</keyword>
<name>A0A3S3N8P2_9MAGN</name>
<dbReference type="AlphaFoldDB" id="A0A3S3N8P2"/>
<dbReference type="EMBL" id="QPKB01000004">
    <property type="protein sequence ID" value="RWR82811.1"/>
    <property type="molecule type" value="Genomic_DNA"/>
</dbReference>
<proteinExistence type="predicted"/>
<sequence length="119" mass="13609">MAALSIKHSFHSKKSTIPHIKPTSKTQFSVSCQSREQIGSSDHVKMMKKKTDKEERPWVLGVYGEVEKAGRRLKDSLSPKKKGDWQDLMLMSFSFAVYVYISQKLVCAYCAWMSVAKNF</sequence>
<evidence type="ECO:0000313" key="1">
    <source>
        <dbReference type="EMBL" id="RWR82811.1"/>
    </source>
</evidence>
<accession>A0A3S3N8P2</accession>
<dbReference type="OrthoDB" id="1938779at2759"/>
<reference evidence="1 2" key="1">
    <citation type="journal article" date="2019" name="Nat. Plants">
        <title>Stout camphor tree genome fills gaps in understanding of flowering plant genome evolution.</title>
        <authorList>
            <person name="Chaw S.M."/>
            <person name="Liu Y.C."/>
            <person name="Wu Y.W."/>
            <person name="Wang H.Y."/>
            <person name="Lin C.I."/>
            <person name="Wu C.S."/>
            <person name="Ke H.M."/>
            <person name="Chang L.Y."/>
            <person name="Hsu C.Y."/>
            <person name="Yang H.T."/>
            <person name="Sudianto E."/>
            <person name="Hsu M.H."/>
            <person name="Wu K.P."/>
            <person name="Wang L.N."/>
            <person name="Leebens-Mack J.H."/>
            <person name="Tsai I.J."/>
        </authorList>
    </citation>
    <scope>NUCLEOTIDE SEQUENCE [LARGE SCALE GENOMIC DNA]</scope>
    <source>
        <strain evidence="2">cv. Chaw 1501</strain>
        <tissue evidence="1">Young leaves</tissue>
    </source>
</reference>
<dbReference type="Proteomes" id="UP000283530">
    <property type="component" value="Unassembled WGS sequence"/>
</dbReference>
<protein>
    <submittedName>
        <fullName evidence="1">Putative RNA/RNP complex-1-interacting phosphatase</fullName>
    </submittedName>
</protein>
<gene>
    <name evidence="1" type="ORF">CKAN_01154700</name>
</gene>
<organism evidence="1 2">
    <name type="scientific">Cinnamomum micranthum f. kanehirae</name>
    <dbReference type="NCBI Taxonomy" id="337451"/>
    <lineage>
        <taxon>Eukaryota</taxon>
        <taxon>Viridiplantae</taxon>
        <taxon>Streptophyta</taxon>
        <taxon>Embryophyta</taxon>
        <taxon>Tracheophyta</taxon>
        <taxon>Spermatophyta</taxon>
        <taxon>Magnoliopsida</taxon>
        <taxon>Magnoliidae</taxon>
        <taxon>Laurales</taxon>
        <taxon>Lauraceae</taxon>
        <taxon>Cinnamomum</taxon>
    </lineage>
</organism>
<comment type="caution">
    <text evidence="1">The sequence shown here is derived from an EMBL/GenBank/DDBJ whole genome shotgun (WGS) entry which is preliminary data.</text>
</comment>